<keyword evidence="2" id="KW-1185">Reference proteome</keyword>
<evidence type="ECO:0000313" key="2">
    <source>
        <dbReference type="Proteomes" id="UP000887159"/>
    </source>
</evidence>
<name>A0A8X6SQK2_TRICX</name>
<accession>A0A8X6SQK2</accession>
<sequence>MKQCLHIGKAMSPLNCRLGFALQKQVNDGILRKFCTETALSRSSCNYTPLKVILIFVDMSQEIDEIRNFIKSLREMIICWELKVTSLQGHFPDKRFDEMPNSVISLRQIKIYDQSGHLKLEKKGIPFLPDRLSFNHLEAHNEKKSVIKQSFSA</sequence>
<evidence type="ECO:0000313" key="1">
    <source>
        <dbReference type="EMBL" id="GFY12651.1"/>
    </source>
</evidence>
<dbReference type="AlphaFoldDB" id="A0A8X6SQK2"/>
<gene>
    <name evidence="1" type="ORF">TNCV_2448421</name>
</gene>
<dbReference type="Proteomes" id="UP000887159">
    <property type="component" value="Unassembled WGS sequence"/>
</dbReference>
<comment type="caution">
    <text evidence="1">The sequence shown here is derived from an EMBL/GenBank/DDBJ whole genome shotgun (WGS) entry which is preliminary data.</text>
</comment>
<dbReference type="EMBL" id="BMAU01021315">
    <property type="protein sequence ID" value="GFY12651.1"/>
    <property type="molecule type" value="Genomic_DNA"/>
</dbReference>
<organism evidence="1 2">
    <name type="scientific">Trichonephila clavipes</name>
    <name type="common">Golden silk orbweaver</name>
    <name type="synonym">Nephila clavipes</name>
    <dbReference type="NCBI Taxonomy" id="2585209"/>
    <lineage>
        <taxon>Eukaryota</taxon>
        <taxon>Metazoa</taxon>
        <taxon>Ecdysozoa</taxon>
        <taxon>Arthropoda</taxon>
        <taxon>Chelicerata</taxon>
        <taxon>Arachnida</taxon>
        <taxon>Araneae</taxon>
        <taxon>Araneomorphae</taxon>
        <taxon>Entelegynae</taxon>
        <taxon>Araneoidea</taxon>
        <taxon>Nephilidae</taxon>
        <taxon>Trichonephila</taxon>
    </lineage>
</organism>
<protein>
    <submittedName>
        <fullName evidence="1">Uncharacterized protein</fullName>
    </submittedName>
</protein>
<proteinExistence type="predicted"/>
<reference evidence="1" key="1">
    <citation type="submission" date="2020-08" db="EMBL/GenBank/DDBJ databases">
        <title>Multicomponent nature underlies the extraordinary mechanical properties of spider dragline silk.</title>
        <authorList>
            <person name="Kono N."/>
            <person name="Nakamura H."/>
            <person name="Mori M."/>
            <person name="Yoshida Y."/>
            <person name="Ohtoshi R."/>
            <person name="Malay A.D."/>
            <person name="Moran D.A.P."/>
            <person name="Tomita M."/>
            <person name="Numata K."/>
            <person name="Arakawa K."/>
        </authorList>
    </citation>
    <scope>NUCLEOTIDE SEQUENCE</scope>
</reference>